<evidence type="ECO:0000313" key="2">
    <source>
        <dbReference type="EMBL" id="UWX62715.1"/>
    </source>
</evidence>
<protein>
    <recommendedName>
        <fullName evidence="1">DUF8082 domain-containing protein</fullName>
    </recommendedName>
</protein>
<evidence type="ECO:0000259" key="1">
    <source>
        <dbReference type="Pfam" id="PF26309"/>
    </source>
</evidence>
<organism evidence="2 3">
    <name type="scientific">Deinococcus rubellus</name>
    <dbReference type="NCBI Taxonomy" id="1889240"/>
    <lineage>
        <taxon>Bacteria</taxon>
        <taxon>Thermotogati</taxon>
        <taxon>Deinococcota</taxon>
        <taxon>Deinococci</taxon>
        <taxon>Deinococcales</taxon>
        <taxon>Deinococcaceae</taxon>
        <taxon>Deinococcus</taxon>
    </lineage>
</organism>
<dbReference type="Proteomes" id="UP001060261">
    <property type="component" value="Chromosome"/>
</dbReference>
<proteinExistence type="predicted"/>
<evidence type="ECO:0000313" key="3">
    <source>
        <dbReference type="Proteomes" id="UP001060261"/>
    </source>
</evidence>
<name>A0ABY5YCD5_9DEIO</name>
<sequence length="126" mass="14040">MTTTWPSGVTDQTPLPFALWRVLDALARKPDALVDDPRVQEALTLAEQYAARAQRQEQLVDDRLFVEVSAALMACVGPMGRVMVEDALDELPAPVRLSALLRTIAQELEDAQRQAFARQLRARDIV</sequence>
<gene>
    <name evidence="2" type="ORF">N0D28_08005</name>
</gene>
<dbReference type="EMBL" id="CP104213">
    <property type="protein sequence ID" value="UWX62715.1"/>
    <property type="molecule type" value="Genomic_DNA"/>
</dbReference>
<dbReference type="InterPro" id="IPR058395">
    <property type="entry name" value="DUF8082"/>
</dbReference>
<reference evidence="2" key="1">
    <citation type="submission" date="2022-09" db="EMBL/GenBank/DDBJ databases">
        <title>genome sequence of Deinococcus rubellus.</title>
        <authorList>
            <person name="Srinivasan S."/>
        </authorList>
    </citation>
    <scope>NUCLEOTIDE SEQUENCE</scope>
    <source>
        <strain evidence="2">Ant6</strain>
    </source>
</reference>
<dbReference type="RefSeq" id="WP_260559010.1">
    <property type="nucleotide sequence ID" value="NZ_BAABEC010000059.1"/>
</dbReference>
<accession>A0ABY5YCD5</accession>
<feature type="domain" description="DUF8082" evidence="1">
    <location>
        <begin position="68"/>
        <end position="121"/>
    </location>
</feature>
<dbReference type="Pfam" id="PF26309">
    <property type="entry name" value="DUF8082"/>
    <property type="match status" value="1"/>
</dbReference>
<keyword evidence="3" id="KW-1185">Reference proteome</keyword>